<dbReference type="PANTHER" id="PTHR33941">
    <property type="entry name" value="PROPANEDIOL UTILIZATION PROTEIN PDUA"/>
    <property type="match status" value="1"/>
</dbReference>
<dbReference type="CDD" id="cd07054">
    <property type="entry name" value="BMC_PduT_repeat2"/>
    <property type="match status" value="1"/>
</dbReference>
<evidence type="ECO:0000256" key="2">
    <source>
        <dbReference type="ARBA" id="ARBA00024446"/>
    </source>
</evidence>
<evidence type="ECO:0000313" key="8">
    <source>
        <dbReference type="Proteomes" id="UP000017818"/>
    </source>
</evidence>
<comment type="caution">
    <text evidence="5">The sequence shown here is derived from an EMBL/GenBank/DDBJ whole genome shotgun (WGS) entry which is preliminary data.</text>
</comment>
<organism evidence="5 7">
    <name type="scientific">Peptoanaerobacter stomatis</name>
    <dbReference type="NCBI Taxonomy" id="796937"/>
    <lineage>
        <taxon>Bacteria</taxon>
        <taxon>Bacillati</taxon>
        <taxon>Bacillota</taxon>
        <taxon>Clostridia</taxon>
        <taxon>Peptostreptococcales</taxon>
        <taxon>Filifactoraceae</taxon>
        <taxon>Peptoanaerobacter</taxon>
    </lineage>
</organism>
<dbReference type="Proteomes" id="UP000017818">
    <property type="component" value="Unassembled WGS sequence"/>
</dbReference>
<dbReference type="EMBL" id="AFZE01000001">
    <property type="protein sequence ID" value="EHL16809.1"/>
    <property type="molecule type" value="Genomic_DNA"/>
</dbReference>
<dbReference type="Proteomes" id="UP000006437">
    <property type="component" value="Unassembled WGS sequence"/>
</dbReference>
<comment type="similarity">
    <text evidence="3">Belongs to the bacterial microcompartments protein family.</text>
</comment>
<dbReference type="HOGENOM" id="CLU_115793_0_0_9"/>
<dbReference type="Pfam" id="PF00936">
    <property type="entry name" value="BMC"/>
    <property type="match status" value="2"/>
</dbReference>
<dbReference type="EMBL" id="AFZF02000008">
    <property type="protein sequence ID" value="EHL17581.1"/>
    <property type="molecule type" value="Genomic_DNA"/>
</dbReference>
<dbReference type="InterPro" id="IPR050575">
    <property type="entry name" value="BMC_shell"/>
</dbReference>
<dbReference type="PIRSF" id="PIRSF034834">
    <property type="entry name" value="PduT"/>
    <property type="match status" value="1"/>
</dbReference>
<dbReference type="OrthoDB" id="9791973at2"/>
<accession>G9WXG2</accession>
<evidence type="ECO:0000256" key="1">
    <source>
        <dbReference type="ARBA" id="ARBA00024322"/>
    </source>
</evidence>
<name>G9WXG2_9FIRM</name>
<dbReference type="PANTHER" id="PTHR33941:SF11">
    <property type="entry name" value="BACTERIAL MICROCOMPARTMENT SHELL PROTEIN PDUJ"/>
    <property type="match status" value="1"/>
</dbReference>
<dbReference type="BioCyc" id="EBAC796937-HMP:GMGH-51-MONOMER"/>
<gene>
    <name evidence="5" type="ORF">HMPREF9629_00051</name>
    <name evidence="6" type="ORF">HMPREF9630_01593</name>
</gene>
<feature type="domain" description="BMC" evidence="4">
    <location>
        <begin position="96"/>
        <end position="182"/>
    </location>
</feature>
<dbReference type="GO" id="GO:0031469">
    <property type="term" value="C:bacterial microcompartment"/>
    <property type="evidence" value="ECO:0007669"/>
    <property type="project" value="UniProtKB-SubCell"/>
</dbReference>
<evidence type="ECO:0000313" key="5">
    <source>
        <dbReference type="EMBL" id="EHL16809.1"/>
    </source>
</evidence>
<dbReference type="InterPro" id="IPR037233">
    <property type="entry name" value="CcmK-like_sf"/>
</dbReference>
<proteinExistence type="inferred from homology"/>
<reference evidence="6 8" key="2">
    <citation type="submission" date="2012-05" db="EMBL/GenBank/DDBJ databases">
        <title>The Genome Sequence of Eubacteriaceae bacterium CM2.</title>
        <authorList>
            <consortium name="The Broad Institute Genome Sequencing Platform"/>
            <person name="Earl A."/>
            <person name="Ward D."/>
            <person name="Feldgarden M."/>
            <person name="Gevers D."/>
            <person name="Sizova M."/>
            <person name="Hazen A."/>
            <person name="Epstein S."/>
            <person name="Walker B."/>
            <person name="Young S.K."/>
            <person name="Zeng Q."/>
            <person name="Gargeya S."/>
            <person name="Fitzgerald M."/>
            <person name="Haas B."/>
            <person name="Abouelleil A."/>
            <person name="Alvarado L."/>
            <person name="Arachchi H.M."/>
            <person name="Berlin A."/>
            <person name="Chapman S.B."/>
            <person name="Goldberg J."/>
            <person name="Griggs A."/>
            <person name="Gujja S."/>
            <person name="Hansen M."/>
            <person name="Howarth C."/>
            <person name="Imamovic A."/>
            <person name="Larimer J."/>
            <person name="McCowen C."/>
            <person name="Montmayeur A."/>
            <person name="Murphy C."/>
            <person name="Neiman D."/>
            <person name="Pearson M."/>
            <person name="Priest M."/>
            <person name="Roberts A."/>
            <person name="Saif S."/>
            <person name="Shea T."/>
            <person name="Sisk P."/>
            <person name="Sykes S."/>
            <person name="Wortman J."/>
            <person name="Nusbaum C."/>
            <person name="Birren B."/>
        </authorList>
    </citation>
    <scope>NUCLEOTIDE SEQUENCE [LARGE SCALE GENOMIC DNA]</scope>
    <source>
        <strain evidence="6 8">CM2</strain>
    </source>
</reference>
<comment type="subcellular location">
    <subcellularLocation>
        <location evidence="1">Bacterial microcompartment</location>
    </subcellularLocation>
</comment>
<accession>V9HUN8</accession>
<dbReference type="PROSITE" id="PS51930">
    <property type="entry name" value="BMC_2"/>
    <property type="match status" value="2"/>
</dbReference>
<dbReference type="AlphaFoldDB" id="G9WXG2"/>
<evidence type="ECO:0000313" key="7">
    <source>
        <dbReference type="Proteomes" id="UP000006437"/>
    </source>
</evidence>
<evidence type="ECO:0000313" key="6">
    <source>
        <dbReference type="EMBL" id="EHL17581.1"/>
    </source>
</evidence>
<protein>
    <recommendedName>
        <fullName evidence="4">BMC domain-containing protein</fullName>
    </recommendedName>
</protein>
<dbReference type="Gene3D" id="3.30.70.1710">
    <property type="match status" value="2"/>
</dbReference>
<reference evidence="5 7" key="1">
    <citation type="submission" date="2011-08" db="EMBL/GenBank/DDBJ databases">
        <title>The Genome Sequence of Eubacteriaceae bacterium ACC19a.</title>
        <authorList>
            <consortium name="The Broad Institute Genome Sequencing Platform"/>
            <person name="Earl A."/>
            <person name="Ward D."/>
            <person name="Feldgarden M."/>
            <person name="Gevers D."/>
            <person name="Sizova M."/>
            <person name="Hazen A."/>
            <person name="Epstein S."/>
            <person name="Young S.K."/>
            <person name="Zeng Q."/>
            <person name="Gargeya S."/>
            <person name="Fitzgerald M."/>
            <person name="Haas B."/>
            <person name="Abouelleil A."/>
            <person name="Alvarado L."/>
            <person name="Arachchi H.M."/>
            <person name="Berlin A."/>
            <person name="Brown A."/>
            <person name="Chapman S.B."/>
            <person name="Chen Z."/>
            <person name="Dunbar C."/>
            <person name="Freedman E."/>
            <person name="Gearin G."/>
            <person name="Gellesch M."/>
            <person name="Goldberg J."/>
            <person name="Griggs A."/>
            <person name="Gujja S."/>
            <person name="Heiman D."/>
            <person name="Howarth C."/>
            <person name="Larson L."/>
            <person name="Lui A."/>
            <person name="MacDonald P.J.P."/>
            <person name="Montmayeur A."/>
            <person name="Murphy C."/>
            <person name="Neiman D."/>
            <person name="Pearson M."/>
            <person name="Priest M."/>
            <person name="Roberts A."/>
            <person name="Saif S."/>
            <person name="Shea T."/>
            <person name="Shenoy N."/>
            <person name="Sisk P."/>
            <person name="Stolte C."/>
            <person name="Sykes S."/>
            <person name="Wortman J."/>
            <person name="Nusbaum C."/>
            <person name="Birren B."/>
        </authorList>
    </citation>
    <scope>NUCLEOTIDE SEQUENCE [LARGE SCALE GENOMIC DNA]</scope>
    <source>
        <strain evidence="5 7">ACC19a</strain>
    </source>
</reference>
<feature type="domain" description="BMC" evidence="4">
    <location>
        <begin position="4"/>
        <end position="86"/>
    </location>
</feature>
<dbReference type="SUPFAM" id="SSF143414">
    <property type="entry name" value="CcmK-like"/>
    <property type="match status" value="2"/>
</dbReference>
<sequence length="182" mass="19194">MINAIGIIELNSIAKGITVADAMLKASTVTLLESRPICPGKYLTIIHGDVESVKNSIDIGKSLAKAYLVDSLVIPNIHTQVVKAITGVSSVEKFKAIGVLEFFSITSSILSADFAVKSANVDIVELRLGIAIGGKSFVTLTGDVSAIQEAIKVGKRAGVENGLLFESTIIDSPDQELLKKLV</sequence>
<dbReference type="InterPro" id="IPR000249">
    <property type="entry name" value="BMC_dom"/>
</dbReference>
<evidence type="ECO:0000256" key="3">
    <source>
        <dbReference type="PROSITE-ProRule" id="PRU01278"/>
    </source>
</evidence>
<evidence type="ECO:0000259" key="4">
    <source>
        <dbReference type="PROSITE" id="PS51930"/>
    </source>
</evidence>
<keyword evidence="2" id="KW-1283">Bacterial microcompartment</keyword>
<dbReference type="InterPro" id="IPR044872">
    <property type="entry name" value="CcmK/CsoS1_BMC"/>
</dbReference>
<dbReference type="CDD" id="cd07053">
    <property type="entry name" value="BMC_PduT_repeat1"/>
    <property type="match status" value="1"/>
</dbReference>
<dbReference type="InterPro" id="IPR011238">
    <property type="entry name" value="Micro_shell_prot_PduT"/>
</dbReference>
<dbReference type="SMART" id="SM00877">
    <property type="entry name" value="BMC"/>
    <property type="match status" value="2"/>
</dbReference>
<dbReference type="RefSeq" id="WP_009524288.1">
    <property type="nucleotide sequence ID" value="NZ_JBQMYE010000078.1"/>
</dbReference>